<keyword evidence="2" id="KW-0812">Transmembrane</keyword>
<feature type="transmembrane region" description="Helical" evidence="2">
    <location>
        <begin position="82"/>
        <end position="103"/>
    </location>
</feature>
<dbReference type="Pfam" id="PF11893">
    <property type="entry name" value="DUF3413"/>
    <property type="match status" value="1"/>
</dbReference>
<reference evidence="5 6" key="1">
    <citation type="submission" date="2017-06" db="EMBL/GenBank/DDBJ databases">
        <title>Azoarcus.</title>
        <authorList>
            <person name="Woo J.-H."/>
            <person name="Kim H.-S."/>
        </authorList>
    </citation>
    <scope>NUCLEOTIDE SEQUENCE [LARGE SCALE GENOMIC DNA]</scope>
    <source>
        <strain evidence="5 6">TSPY31</strain>
    </source>
</reference>
<feature type="transmembrane region" description="Helical" evidence="2">
    <location>
        <begin position="175"/>
        <end position="195"/>
    </location>
</feature>
<feature type="transmembrane region" description="Helical" evidence="2">
    <location>
        <begin position="140"/>
        <end position="163"/>
    </location>
</feature>
<dbReference type="InterPro" id="IPR017850">
    <property type="entry name" value="Alkaline_phosphatase_core_sf"/>
</dbReference>
<evidence type="ECO:0000259" key="4">
    <source>
        <dbReference type="Pfam" id="PF11893"/>
    </source>
</evidence>
<dbReference type="GO" id="GO:0004065">
    <property type="term" value="F:arylsulfatase activity"/>
    <property type="evidence" value="ECO:0007669"/>
    <property type="project" value="TreeGrafter"/>
</dbReference>
<keyword evidence="2" id="KW-1133">Transmembrane helix</keyword>
<keyword evidence="6" id="KW-1185">Reference proteome</keyword>
<evidence type="ECO:0000313" key="6">
    <source>
        <dbReference type="Proteomes" id="UP000244930"/>
    </source>
</evidence>
<dbReference type="PIRSF" id="PIRSF004950">
    <property type="entry name" value="Mmb_sulf_HI0842"/>
    <property type="match status" value="1"/>
</dbReference>
<organism evidence="5 6">
    <name type="scientific">Parazoarcus communis</name>
    <dbReference type="NCBI Taxonomy" id="41977"/>
    <lineage>
        <taxon>Bacteria</taxon>
        <taxon>Pseudomonadati</taxon>
        <taxon>Pseudomonadota</taxon>
        <taxon>Betaproteobacteria</taxon>
        <taxon>Rhodocyclales</taxon>
        <taxon>Zoogloeaceae</taxon>
        <taxon>Parazoarcus</taxon>
    </lineage>
</organism>
<dbReference type="PANTHER" id="PTHR42693">
    <property type="entry name" value="ARYLSULFATASE FAMILY MEMBER"/>
    <property type="match status" value="1"/>
</dbReference>
<gene>
    <name evidence="5" type="ORF">CEW83_09020</name>
</gene>
<dbReference type="EMBL" id="CP022187">
    <property type="protein sequence ID" value="AWI75334.1"/>
    <property type="molecule type" value="Genomic_DNA"/>
</dbReference>
<dbReference type="CDD" id="cd16148">
    <property type="entry name" value="sulfatase_like"/>
    <property type="match status" value="1"/>
</dbReference>
<protein>
    <submittedName>
        <fullName evidence="5">Sulfatase</fullName>
    </submittedName>
</protein>
<dbReference type="Proteomes" id="UP000244930">
    <property type="component" value="Chromosome"/>
</dbReference>
<dbReference type="PANTHER" id="PTHR42693:SF33">
    <property type="entry name" value="ARYLSULFATASE"/>
    <property type="match status" value="1"/>
</dbReference>
<dbReference type="InterPro" id="IPR050738">
    <property type="entry name" value="Sulfatase"/>
</dbReference>
<dbReference type="AlphaFoldDB" id="A0A2U8GP86"/>
<sequence>MQPARSRLPSNAQFNRFLLLSWLICLAQVLLFQTAREFSEPAVAGWSLATTLSYAAFYLLPTALLGHLGLRVLRSIPGLKSAAALMAVLAVGLAGLTQTLLFADRMIYGMYGFHINGFVIDLVSTPGGIASLGASRSTELTATAIVVALILAQAGAYLLALRAHTGATPARSGRWRWVLAAFLALTLGERIAYGFSAVLHYEPVLFASERYPLYQPMTFDKFARKMGIEAEAAESNGVRIRSGSLSYPRKPLETVAPAAPLNIVWLVAESLRFDMLDPKIMPRTWQFSNEALRLEKHFSGGNMTQMGVFSMFYGLYGNNWFPMLAARRAPVLMDVMQQQNYQFSLHTSQRFTYPAFDKTVFANMRAEDLHPIENGAPAWQRDVQNIDNMLGFIDGRDKARPFMTYMFFESTHANYDFPERAVIASPYLEDFNYITTNLSEQIGAIKNRYINAAHHVDAQIGRVIEHLKAQGLLEHTVVIVLGDHGEEFMERKRWGHSAEFNRFQTGTPGVIYVPGAAPRVMTGISSHLDIPATLLPLLGVSNPPEDYSNGHNLLASDFHRDYAVAADWNRIAYIGDDYKVTFPINAVGAARNEITDGDDNPLADGDAARMAIRKPMVEIMDTLTRFTRAPG</sequence>
<keyword evidence="2" id="KW-0472">Membrane</keyword>
<feature type="transmembrane region" description="Helical" evidence="2">
    <location>
        <begin position="48"/>
        <end position="70"/>
    </location>
</feature>
<feature type="domain" description="Sulfatase N-terminal" evidence="3">
    <location>
        <begin position="262"/>
        <end position="540"/>
    </location>
</feature>
<proteinExistence type="inferred from homology"/>
<dbReference type="InterPro" id="IPR012159">
    <property type="entry name" value="YejM-like"/>
</dbReference>
<dbReference type="Gene3D" id="3.40.720.10">
    <property type="entry name" value="Alkaline Phosphatase, subunit A"/>
    <property type="match status" value="1"/>
</dbReference>
<evidence type="ECO:0000259" key="3">
    <source>
        <dbReference type="Pfam" id="PF00884"/>
    </source>
</evidence>
<dbReference type="InterPro" id="IPR000917">
    <property type="entry name" value="Sulfatase_N"/>
</dbReference>
<dbReference type="SUPFAM" id="SSF53649">
    <property type="entry name" value="Alkaline phosphatase-like"/>
    <property type="match status" value="1"/>
</dbReference>
<name>A0A2U8GP86_9RHOO</name>
<dbReference type="InterPro" id="IPR024588">
    <property type="entry name" value="YejM_N"/>
</dbReference>
<evidence type="ECO:0000256" key="2">
    <source>
        <dbReference type="SAM" id="Phobius"/>
    </source>
</evidence>
<comment type="similarity">
    <text evidence="1">Belongs to the sulfatase family.</text>
</comment>
<evidence type="ECO:0000256" key="1">
    <source>
        <dbReference type="ARBA" id="ARBA00008779"/>
    </source>
</evidence>
<dbReference type="KEGG" id="acom:CEW83_09020"/>
<evidence type="ECO:0000313" key="5">
    <source>
        <dbReference type="EMBL" id="AWI75334.1"/>
    </source>
</evidence>
<dbReference type="RefSeq" id="WP_108949041.1">
    <property type="nucleotide sequence ID" value="NZ_CP022187.1"/>
</dbReference>
<accession>A0A2U8GP86</accession>
<dbReference type="Pfam" id="PF00884">
    <property type="entry name" value="Sulfatase"/>
    <property type="match status" value="1"/>
</dbReference>
<feature type="domain" description="Inner membrane protein YejM N-terminal" evidence="4">
    <location>
        <begin position="47"/>
        <end position="253"/>
    </location>
</feature>